<dbReference type="EMBL" id="JAJEQR010000054">
    <property type="protein sequence ID" value="MCC2232186.1"/>
    <property type="molecule type" value="Genomic_DNA"/>
</dbReference>
<feature type="chain" id="PRO_5041994115" evidence="4">
    <location>
        <begin position="20"/>
        <end position="524"/>
    </location>
</feature>
<comment type="similarity">
    <text evidence="1">Belongs to the bacterial solute-binding protein 5 family.</text>
</comment>
<evidence type="ECO:0000256" key="4">
    <source>
        <dbReference type="SAM" id="SignalP"/>
    </source>
</evidence>
<proteinExistence type="inferred from homology"/>
<sequence>MKKAMALMLSLVMALSLGACTTGGTTESAASGGSAAATGAEIASGEKKDTVVYAYPNDPESFGPLRQPKSGYSEMTYQIYDCLFTYDTDGNFVPSVCTEVEQVDGSHYKLHLRNDVKFSDGHLLTAEDVVYSLKMYSEDSNSSSWVKYLDMENTKAADDVTVELALVSEYAFAISTLQNVNLFYQEAYEASVDGMTSNPIGSGPYTLKEYVSGSYALFEARDDYWGDKASIPNLKVMFIKEASQRTTALQTGEVDCAYDVLPSDYSGLIAEGFSGSEIITDRALNLMFNNSSSSICQDPKVRQAIAYATDNEGILQAAYGGYGELCTTCSSVGMINLSDMYIPDDYYTYDLDKAKAAFSDAGIADGTSFTIMVKSGDAATTTCAEILQQSLQSVGMNAEIKQVEAAVFDDSQKDENSGYDISFNTMNTAGSKSSLDLINLYCFIIPNLHYTNEEGAELSAAAVNTTDKDLIHENTEKLTQLICDEVPYYAIASNATLLVANGALNEVVPARGGITVRGNYFSWR</sequence>
<dbReference type="GO" id="GO:0043190">
    <property type="term" value="C:ATP-binding cassette (ABC) transporter complex"/>
    <property type="evidence" value="ECO:0007669"/>
    <property type="project" value="InterPro"/>
</dbReference>
<dbReference type="PROSITE" id="PS51257">
    <property type="entry name" value="PROKAR_LIPOPROTEIN"/>
    <property type="match status" value="1"/>
</dbReference>
<evidence type="ECO:0000313" key="7">
    <source>
        <dbReference type="Proteomes" id="UP001198182"/>
    </source>
</evidence>
<evidence type="ECO:0000256" key="2">
    <source>
        <dbReference type="ARBA" id="ARBA00022448"/>
    </source>
</evidence>
<dbReference type="Pfam" id="PF00496">
    <property type="entry name" value="SBP_bac_5"/>
    <property type="match status" value="1"/>
</dbReference>
<reference evidence="6" key="1">
    <citation type="submission" date="2021-10" db="EMBL/GenBank/DDBJ databases">
        <title>Anaerobic single-cell dispensing facilitates the cultivation of human gut bacteria.</title>
        <authorList>
            <person name="Afrizal A."/>
        </authorList>
    </citation>
    <scope>NUCLEOTIDE SEQUENCE</scope>
    <source>
        <strain evidence="6">CLA-AA-H215</strain>
    </source>
</reference>
<dbReference type="AlphaFoldDB" id="A0AAE3EE07"/>
<organism evidence="6 7">
    <name type="scientific">Hominifimenecus microfluidus</name>
    <dbReference type="NCBI Taxonomy" id="2885348"/>
    <lineage>
        <taxon>Bacteria</taxon>
        <taxon>Bacillati</taxon>
        <taxon>Bacillota</taxon>
        <taxon>Clostridia</taxon>
        <taxon>Lachnospirales</taxon>
        <taxon>Lachnospiraceae</taxon>
        <taxon>Hominifimenecus</taxon>
    </lineage>
</organism>
<dbReference type="InterPro" id="IPR030678">
    <property type="entry name" value="Peptide/Ni-bd"/>
</dbReference>
<dbReference type="CDD" id="cd00995">
    <property type="entry name" value="PBP2_NikA_DppA_OppA_like"/>
    <property type="match status" value="1"/>
</dbReference>
<name>A0AAE3EE07_9FIRM</name>
<dbReference type="GO" id="GO:0015833">
    <property type="term" value="P:peptide transport"/>
    <property type="evidence" value="ECO:0007669"/>
    <property type="project" value="TreeGrafter"/>
</dbReference>
<gene>
    <name evidence="6" type="ORF">LKD81_14480</name>
</gene>
<dbReference type="RefSeq" id="WP_308454621.1">
    <property type="nucleotide sequence ID" value="NZ_JAJEQR010000054.1"/>
</dbReference>
<evidence type="ECO:0000256" key="1">
    <source>
        <dbReference type="ARBA" id="ARBA00005695"/>
    </source>
</evidence>
<comment type="caution">
    <text evidence="6">The sequence shown here is derived from an EMBL/GenBank/DDBJ whole genome shotgun (WGS) entry which is preliminary data.</text>
</comment>
<dbReference type="GO" id="GO:1904680">
    <property type="term" value="F:peptide transmembrane transporter activity"/>
    <property type="evidence" value="ECO:0007669"/>
    <property type="project" value="TreeGrafter"/>
</dbReference>
<keyword evidence="7" id="KW-1185">Reference proteome</keyword>
<protein>
    <submittedName>
        <fullName evidence="6">ABC transporter substrate-binding protein</fullName>
    </submittedName>
</protein>
<evidence type="ECO:0000256" key="3">
    <source>
        <dbReference type="ARBA" id="ARBA00022729"/>
    </source>
</evidence>
<feature type="domain" description="Solute-binding protein family 5" evidence="5">
    <location>
        <begin position="92"/>
        <end position="426"/>
    </location>
</feature>
<dbReference type="GO" id="GO:0042597">
    <property type="term" value="C:periplasmic space"/>
    <property type="evidence" value="ECO:0007669"/>
    <property type="project" value="UniProtKB-ARBA"/>
</dbReference>
<dbReference type="Gene3D" id="3.40.190.10">
    <property type="entry name" value="Periplasmic binding protein-like II"/>
    <property type="match status" value="1"/>
</dbReference>
<feature type="signal peptide" evidence="4">
    <location>
        <begin position="1"/>
        <end position="19"/>
    </location>
</feature>
<dbReference type="SUPFAM" id="SSF53850">
    <property type="entry name" value="Periplasmic binding protein-like II"/>
    <property type="match status" value="1"/>
</dbReference>
<accession>A0AAE3EE07</accession>
<keyword evidence="3 4" id="KW-0732">Signal</keyword>
<dbReference type="PANTHER" id="PTHR30290">
    <property type="entry name" value="PERIPLASMIC BINDING COMPONENT OF ABC TRANSPORTER"/>
    <property type="match status" value="1"/>
</dbReference>
<dbReference type="Gene3D" id="3.10.105.10">
    <property type="entry name" value="Dipeptide-binding Protein, Domain 3"/>
    <property type="match status" value="1"/>
</dbReference>
<evidence type="ECO:0000313" key="6">
    <source>
        <dbReference type="EMBL" id="MCC2232186.1"/>
    </source>
</evidence>
<dbReference type="InterPro" id="IPR039424">
    <property type="entry name" value="SBP_5"/>
</dbReference>
<evidence type="ECO:0000259" key="5">
    <source>
        <dbReference type="Pfam" id="PF00496"/>
    </source>
</evidence>
<dbReference type="PANTHER" id="PTHR30290:SF9">
    <property type="entry name" value="OLIGOPEPTIDE-BINDING PROTEIN APPA"/>
    <property type="match status" value="1"/>
</dbReference>
<dbReference type="InterPro" id="IPR000914">
    <property type="entry name" value="SBP_5_dom"/>
</dbReference>
<dbReference type="Proteomes" id="UP001198182">
    <property type="component" value="Unassembled WGS sequence"/>
</dbReference>
<keyword evidence="2" id="KW-0813">Transport</keyword>
<dbReference type="PIRSF" id="PIRSF002741">
    <property type="entry name" value="MppA"/>
    <property type="match status" value="1"/>
</dbReference>